<keyword evidence="6" id="KW-0963">Cytoplasm</keyword>
<comment type="subcellular location">
    <subcellularLocation>
        <location evidence="6">Cytoplasm</location>
    </subcellularLocation>
</comment>
<dbReference type="Gene3D" id="1.10.275.10">
    <property type="entry name" value="Fumarase/aspartase (N-terminal domain)"/>
    <property type="match status" value="1"/>
</dbReference>
<dbReference type="InterPro" id="IPR008948">
    <property type="entry name" value="L-Aspartase-like"/>
</dbReference>
<keyword evidence="4 6" id="KW-0055">Arginine biosynthesis</keyword>
<dbReference type="SUPFAM" id="SSF48557">
    <property type="entry name" value="L-aspartase-like"/>
    <property type="match status" value="1"/>
</dbReference>
<dbReference type="Proteomes" id="UP001156882">
    <property type="component" value="Unassembled WGS sequence"/>
</dbReference>
<comment type="pathway">
    <text evidence="2 6">Amino-acid biosynthesis; L-arginine biosynthesis; L-arginine from L-ornithine and carbamoyl phosphate: step 3/3.</text>
</comment>
<evidence type="ECO:0000256" key="3">
    <source>
        <dbReference type="ARBA" id="ARBA00012338"/>
    </source>
</evidence>
<dbReference type="InterPro" id="IPR022761">
    <property type="entry name" value="Fumarate_lyase_N"/>
</dbReference>
<dbReference type="HAMAP" id="MF_00006">
    <property type="entry name" value="Arg_succ_lyase"/>
    <property type="match status" value="1"/>
</dbReference>
<evidence type="ECO:0000256" key="4">
    <source>
        <dbReference type="ARBA" id="ARBA00022571"/>
    </source>
</evidence>
<evidence type="ECO:0000313" key="10">
    <source>
        <dbReference type="Proteomes" id="UP001156882"/>
    </source>
</evidence>
<organism evidence="9 10">
    <name type="scientific">Labrys miyagiensis</name>
    <dbReference type="NCBI Taxonomy" id="346912"/>
    <lineage>
        <taxon>Bacteria</taxon>
        <taxon>Pseudomonadati</taxon>
        <taxon>Pseudomonadota</taxon>
        <taxon>Alphaproteobacteria</taxon>
        <taxon>Hyphomicrobiales</taxon>
        <taxon>Xanthobacteraceae</taxon>
        <taxon>Labrys</taxon>
    </lineage>
</organism>
<proteinExistence type="inferred from homology"/>
<keyword evidence="5 6" id="KW-0456">Lyase</keyword>
<evidence type="ECO:0000259" key="8">
    <source>
        <dbReference type="Pfam" id="PF14698"/>
    </source>
</evidence>
<dbReference type="CDD" id="cd01359">
    <property type="entry name" value="Argininosuccinate_lyase"/>
    <property type="match status" value="1"/>
</dbReference>
<dbReference type="EMBL" id="BSPC01000070">
    <property type="protein sequence ID" value="GLS23376.1"/>
    <property type="molecule type" value="Genomic_DNA"/>
</dbReference>
<gene>
    <name evidence="9" type="primary">argH2</name>
    <name evidence="6" type="synonym">argH</name>
    <name evidence="9" type="ORF">GCM10007874_63960</name>
</gene>
<dbReference type="Gene3D" id="1.10.40.30">
    <property type="entry name" value="Fumarase/aspartase (C-terminal domain)"/>
    <property type="match status" value="1"/>
</dbReference>
<dbReference type="InterPro" id="IPR024083">
    <property type="entry name" value="Fumarase/histidase_N"/>
</dbReference>
<accession>A0ABQ6CYR8</accession>
<keyword evidence="6" id="KW-0028">Amino-acid biosynthesis</keyword>
<name>A0ABQ6CYR8_9HYPH</name>
<evidence type="ECO:0000256" key="2">
    <source>
        <dbReference type="ARBA" id="ARBA00004941"/>
    </source>
</evidence>
<dbReference type="PRINTS" id="PR00149">
    <property type="entry name" value="FUMRATELYASE"/>
</dbReference>
<dbReference type="PANTHER" id="PTHR43814">
    <property type="entry name" value="ARGININOSUCCINATE LYASE"/>
    <property type="match status" value="1"/>
</dbReference>
<protein>
    <recommendedName>
        <fullName evidence="3 6">Argininosuccinate lyase</fullName>
        <shortName evidence="6">ASAL</shortName>
        <ecNumber evidence="3 6">4.3.2.1</ecNumber>
    </recommendedName>
    <alternativeName>
        <fullName evidence="6">Arginosuccinase</fullName>
    </alternativeName>
</protein>
<feature type="domain" description="Fumarate lyase N-terminal" evidence="7">
    <location>
        <begin position="49"/>
        <end position="305"/>
    </location>
</feature>
<evidence type="ECO:0000256" key="6">
    <source>
        <dbReference type="HAMAP-Rule" id="MF_00006"/>
    </source>
</evidence>
<comment type="similarity">
    <text evidence="6">Belongs to the lyase 1 family. Argininosuccinate lyase subfamily.</text>
</comment>
<dbReference type="InterPro" id="IPR029419">
    <property type="entry name" value="Arg_succ_lyase_C"/>
</dbReference>
<evidence type="ECO:0000313" key="9">
    <source>
        <dbReference type="EMBL" id="GLS23376.1"/>
    </source>
</evidence>
<dbReference type="Pfam" id="PF14698">
    <property type="entry name" value="ASL_C2"/>
    <property type="match status" value="1"/>
</dbReference>
<evidence type="ECO:0000256" key="1">
    <source>
        <dbReference type="ARBA" id="ARBA00000985"/>
    </source>
</evidence>
<comment type="catalytic activity">
    <reaction evidence="1 6">
        <text>2-(N(omega)-L-arginino)succinate = fumarate + L-arginine</text>
        <dbReference type="Rhea" id="RHEA:24020"/>
        <dbReference type="ChEBI" id="CHEBI:29806"/>
        <dbReference type="ChEBI" id="CHEBI:32682"/>
        <dbReference type="ChEBI" id="CHEBI:57472"/>
        <dbReference type="EC" id="4.3.2.1"/>
    </reaction>
</comment>
<dbReference type="Gene3D" id="1.20.200.10">
    <property type="entry name" value="Fumarase/aspartase (Central domain)"/>
    <property type="match status" value="1"/>
</dbReference>
<reference evidence="10" key="1">
    <citation type="journal article" date="2019" name="Int. J. Syst. Evol. Microbiol.">
        <title>The Global Catalogue of Microorganisms (GCM) 10K type strain sequencing project: providing services to taxonomists for standard genome sequencing and annotation.</title>
        <authorList>
            <consortium name="The Broad Institute Genomics Platform"/>
            <consortium name="The Broad Institute Genome Sequencing Center for Infectious Disease"/>
            <person name="Wu L."/>
            <person name="Ma J."/>
        </authorList>
    </citation>
    <scope>NUCLEOTIDE SEQUENCE [LARGE SCALE GENOMIC DNA]</scope>
    <source>
        <strain evidence="10">NBRC 101365</strain>
    </source>
</reference>
<sequence>MTTPQARDRTKFPDPVYASTILRPLFDGAKQHHARILQKIDRAHLVMLVETGIVPAEQGSRIAAALNAISREINPETLSYDSEVEDFFFLMEKELKTRVGADLGGRLHTARSRNDIDHTLFKLGLKERIDALLAKNRALLAALIDVAEHEKATLIVAYTHGQPAQPSTYGHYLGAVIEVLIRDIERMEAARAIVDRSSMGAAAITTSGFPIDRHRVAHLLGFSAPLQNSYSCIAAVDYVTSVYGALELMFLHLGRPVQDLQFWSSFEVAQLYLPNAFVQISSIMPQKRNPVPLEHLRHLASQTVGRARAMLDVMHNTPFTDMNDSEGETQDMGYEAFSVAERVLDLLAGVVRAAEIDQRRVAVNLRRSCVTITELADTLVRREGLSFRQAHEIAAVVARIVVAMDGDLSDDGYTPFLAAFEEATGRTPAIDAESFGTVVSAENFVAVRERFGGPGEKALEAALAGYRHDEAALAARMEDRMRREADAEQELNRKIAELAGGA</sequence>
<comment type="caution">
    <text evidence="9">The sequence shown here is derived from an EMBL/GenBank/DDBJ whole genome shotgun (WGS) entry which is preliminary data.</text>
</comment>
<dbReference type="InterPro" id="IPR000362">
    <property type="entry name" value="Fumarate_lyase_fam"/>
</dbReference>
<feature type="domain" description="Argininosuccinate lyase C-terminal" evidence="8">
    <location>
        <begin position="371"/>
        <end position="410"/>
    </location>
</feature>
<dbReference type="GO" id="GO:0016829">
    <property type="term" value="F:lyase activity"/>
    <property type="evidence" value="ECO:0007669"/>
    <property type="project" value="UniProtKB-KW"/>
</dbReference>
<dbReference type="NCBIfam" id="TIGR00838">
    <property type="entry name" value="argH"/>
    <property type="match status" value="1"/>
</dbReference>
<dbReference type="RefSeq" id="WP_284316312.1">
    <property type="nucleotide sequence ID" value="NZ_BSPC01000070.1"/>
</dbReference>
<dbReference type="PANTHER" id="PTHR43814:SF1">
    <property type="entry name" value="ARGININOSUCCINATE LYASE"/>
    <property type="match status" value="1"/>
</dbReference>
<dbReference type="Pfam" id="PF00206">
    <property type="entry name" value="Lyase_1"/>
    <property type="match status" value="1"/>
</dbReference>
<evidence type="ECO:0000256" key="5">
    <source>
        <dbReference type="ARBA" id="ARBA00023239"/>
    </source>
</evidence>
<keyword evidence="10" id="KW-1185">Reference proteome</keyword>
<dbReference type="EC" id="4.3.2.1" evidence="3 6"/>
<dbReference type="PRINTS" id="PR00145">
    <property type="entry name" value="ARGSUCLYASE"/>
</dbReference>
<evidence type="ECO:0000259" key="7">
    <source>
        <dbReference type="Pfam" id="PF00206"/>
    </source>
</evidence>
<dbReference type="InterPro" id="IPR009049">
    <property type="entry name" value="Argininosuccinate_lyase"/>
</dbReference>